<organism evidence="2 3">
    <name type="scientific">Salmonella enterica subsp. enterica serovar Bovismorbificans</name>
    <dbReference type="NCBI Taxonomy" id="58097"/>
    <lineage>
        <taxon>Bacteria</taxon>
        <taxon>Pseudomonadati</taxon>
        <taxon>Pseudomonadota</taxon>
        <taxon>Gammaproteobacteria</taxon>
        <taxon>Enterobacterales</taxon>
        <taxon>Enterobacteriaceae</taxon>
        <taxon>Salmonella</taxon>
    </lineage>
</organism>
<protein>
    <submittedName>
        <fullName evidence="2">Uncharacterized protein</fullName>
    </submittedName>
</protein>
<dbReference type="AlphaFoldDB" id="A0A655DJH6"/>
<evidence type="ECO:0000256" key="1">
    <source>
        <dbReference type="SAM" id="MobiDB-lite"/>
    </source>
</evidence>
<gene>
    <name evidence="2" type="ORF">ERS008198_03325</name>
</gene>
<evidence type="ECO:0000313" key="3">
    <source>
        <dbReference type="Proteomes" id="UP000041314"/>
    </source>
</evidence>
<sequence>MCPYSACIAQYAVQFIKHPLQTRRQLLPRLGQHHLTRSAIQQSNAGLPLQLFYAMTDRRLAQSNPVPCPTETFGLGDGNKNTQLTQ</sequence>
<feature type="region of interest" description="Disordered" evidence="1">
    <location>
        <begin position="66"/>
        <end position="86"/>
    </location>
</feature>
<name>A0A655DJH6_SALET</name>
<accession>A0A655DJH6</accession>
<evidence type="ECO:0000313" key="2">
    <source>
        <dbReference type="EMBL" id="CNU68565.1"/>
    </source>
</evidence>
<dbReference type="EMBL" id="CQPA01000031">
    <property type="protein sequence ID" value="CNU68565.1"/>
    <property type="molecule type" value="Genomic_DNA"/>
</dbReference>
<reference evidence="2 3" key="1">
    <citation type="submission" date="2015-03" db="EMBL/GenBank/DDBJ databases">
        <authorList>
            <consortium name="Pathogen Informatics"/>
        </authorList>
    </citation>
    <scope>NUCLEOTIDE SEQUENCE [LARGE SCALE GENOMIC DNA]</scope>
    <source>
        <strain evidence="2 3">A1104</strain>
    </source>
</reference>
<proteinExistence type="predicted"/>
<dbReference type="Proteomes" id="UP000041314">
    <property type="component" value="Unassembled WGS sequence"/>
</dbReference>